<proteinExistence type="predicted"/>
<protein>
    <submittedName>
        <fullName evidence="1">Uncharacterized protein</fullName>
    </submittedName>
</protein>
<evidence type="ECO:0000313" key="2">
    <source>
        <dbReference type="Proteomes" id="UP000177707"/>
    </source>
</evidence>
<evidence type="ECO:0000313" key="1">
    <source>
        <dbReference type="EMBL" id="OHB01649.1"/>
    </source>
</evidence>
<dbReference type="AlphaFoldDB" id="A0A1G2TWW0"/>
<dbReference type="Proteomes" id="UP000177707">
    <property type="component" value="Unassembled WGS sequence"/>
</dbReference>
<name>A0A1G2TWW0_9BACT</name>
<accession>A0A1G2TWW0</accession>
<comment type="caution">
    <text evidence="1">The sequence shown here is derived from an EMBL/GenBank/DDBJ whole genome shotgun (WGS) entry which is preliminary data.</text>
</comment>
<sequence>MTEKRMHEIAILLMRDHLSNRGIHPSTKDETLVRFATSYKRYATECLANLLRCVLEGKRYKNNNMDLTGEICYSWIKKIYTEETWYLNNNFRRGIGNKAKHLKISTVQLIQFYRLILIEIINEELQQTEEEVPLSTE</sequence>
<organism evidence="1 2">
    <name type="scientific">Candidatus Zambryskibacteria bacterium RIFCSPLOWO2_01_FULL_39_39</name>
    <dbReference type="NCBI Taxonomy" id="1802758"/>
    <lineage>
        <taxon>Bacteria</taxon>
        <taxon>Candidatus Zambryskiibacteriota</taxon>
    </lineage>
</organism>
<dbReference type="EMBL" id="MHWB01000011">
    <property type="protein sequence ID" value="OHB01649.1"/>
    <property type="molecule type" value="Genomic_DNA"/>
</dbReference>
<gene>
    <name evidence="1" type="ORF">A3A96_03210</name>
</gene>
<reference evidence="1 2" key="1">
    <citation type="journal article" date="2016" name="Nat. Commun.">
        <title>Thousands of microbial genomes shed light on interconnected biogeochemical processes in an aquifer system.</title>
        <authorList>
            <person name="Anantharaman K."/>
            <person name="Brown C.T."/>
            <person name="Hug L.A."/>
            <person name="Sharon I."/>
            <person name="Castelle C.J."/>
            <person name="Probst A.J."/>
            <person name="Thomas B.C."/>
            <person name="Singh A."/>
            <person name="Wilkins M.J."/>
            <person name="Karaoz U."/>
            <person name="Brodie E.L."/>
            <person name="Williams K.H."/>
            <person name="Hubbard S.S."/>
            <person name="Banfield J.F."/>
        </authorList>
    </citation>
    <scope>NUCLEOTIDE SEQUENCE [LARGE SCALE GENOMIC DNA]</scope>
</reference>